<dbReference type="Proteomes" id="UP001409585">
    <property type="component" value="Unassembled WGS sequence"/>
</dbReference>
<reference evidence="3" key="1">
    <citation type="journal article" date="2019" name="Int. J. Syst. Evol. Microbiol.">
        <title>The Global Catalogue of Microorganisms (GCM) 10K type strain sequencing project: providing services to taxonomists for standard genome sequencing and annotation.</title>
        <authorList>
            <consortium name="The Broad Institute Genomics Platform"/>
            <consortium name="The Broad Institute Genome Sequencing Center for Infectious Disease"/>
            <person name="Wu L."/>
            <person name="Ma J."/>
        </authorList>
    </citation>
    <scope>NUCLEOTIDE SEQUENCE [LARGE SCALE GENOMIC DNA]</scope>
    <source>
        <strain evidence="3">JCM 19134</strain>
    </source>
</reference>
<feature type="region of interest" description="Disordered" evidence="1">
    <location>
        <begin position="34"/>
        <end position="62"/>
    </location>
</feature>
<protein>
    <submittedName>
        <fullName evidence="2">Uncharacterized protein</fullName>
    </submittedName>
</protein>
<evidence type="ECO:0000313" key="2">
    <source>
        <dbReference type="EMBL" id="GAA4931138.1"/>
    </source>
</evidence>
<organism evidence="2 3">
    <name type="scientific">Halioxenophilus aromaticivorans</name>
    <dbReference type="NCBI Taxonomy" id="1306992"/>
    <lineage>
        <taxon>Bacteria</taxon>
        <taxon>Pseudomonadati</taxon>
        <taxon>Pseudomonadota</taxon>
        <taxon>Gammaproteobacteria</taxon>
        <taxon>Alteromonadales</taxon>
        <taxon>Alteromonadaceae</taxon>
        <taxon>Halioxenophilus</taxon>
    </lineage>
</organism>
<accession>A0AAV3TX46</accession>
<sequence length="62" mass="7056">MNSTPDPTTPEGRSEIARRLESLRAEAKEIRRKALENLEDEPSGALTNPSEIDLYRDRTNED</sequence>
<dbReference type="EMBL" id="BAABLX010000003">
    <property type="protein sequence ID" value="GAA4931138.1"/>
    <property type="molecule type" value="Genomic_DNA"/>
</dbReference>
<evidence type="ECO:0000256" key="1">
    <source>
        <dbReference type="SAM" id="MobiDB-lite"/>
    </source>
</evidence>
<dbReference type="RefSeq" id="WP_345416269.1">
    <property type="nucleotide sequence ID" value="NZ_AP031496.1"/>
</dbReference>
<comment type="caution">
    <text evidence="2">The sequence shown here is derived from an EMBL/GenBank/DDBJ whole genome shotgun (WGS) entry which is preliminary data.</text>
</comment>
<keyword evidence="3" id="KW-1185">Reference proteome</keyword>
<proteinExistence type="predicted"/>
<evidence type="ECO:0000313" key="3">
    <source>
        <dbReference type="Proteomes" id="UP001409585"/>
    </source>
</evidence>
<name>A0AAV3TX46_9ALTE</name>
<gene>
    <name evidence="2" type="ORF">GCM10025791_04090</name>
</gene>
<feature type="compositionally biased region" description="Basic and acidic residues" evidence="1">
    <location>
        <begin position="53"/>
        <end position="62"/>
    </location>
</feature>
<dbReference type="AlphaFoldDB" id="A0AAV3TX46"/>